<feature type="compositionally biased region" description="Acidic residues" evidence="2">
    <location>
        <begin position="521"/>
        <end position="568"/>
    </location>
</feature>
<keyword evidence="4" id="KW-0378">Hydrolase</keyword>
<keyword evidence="1" id="KW-0175">Coiled coil</keyword>
<evidence type="ECO:0000256" key="1">
    <source>
        <dbReference type="SAM" id="Coils"/>
    </source>
</evidence>
<feature type="coiled-coil region" evidence="1">
    <location>
        <begin position="1227"/>
        <end position="1254"/>
    </location>
</feature>
<reference evidence="4" key="1">
    <citation type="submission" date="2022-11" db="EMBL/GenBank/DDBJ databases">
        <title>Genomics discovery of giant fungal viruses from subsurface oceanic crustal fluids.</title>
        <authorList>
            <person name="Bhattacharjee A.S."/>
            <person name="Schulz F."/>
            <person name="Woyke T."/>
            <person name="Orcutt B.N."/>
            <person name="Matinez Martinez J."/>
        </authorList>
    </citation>
    <scope>NUCLEOTIDE SEQUENCE</scope>
    <source>
        <strain evidence="4">VSAG8.JdFR</strain>
    </source>
</reference>
<accession>A0A9E8JWX1</accession>
<dbReference type="InterPro" id="IPR014001">
    <property type="entry name" value="Helicase_ATP-bd"/>
</dbReference>
<organism evidence="4">
    <name type="scientific">Nucleocytoviricota sp</name>
    <dbReference type="NCBI Taxonomy" id="2809609"/>
    <lineage>
        <taxon>Viruses</taxon>
        <taxon>Varidnaviria</taxon>
        <taxon>Bamfordvirae</taxon>
        <taxon>Nucleocytoviricota</taxon>
    </lineage>
</organism>
<dbReference type="GO" id="GO:0004386">
    <property type="term" value="F:helicase activity"/>
    <property type="evidence" value="ECO:0007669"/>
    <property type="project" value="UniProtKB-KW"/>
</dbReference>
<protein>
    <submittedName>
        <fullName evidence="4">Helicase</fullName>
    </submittedName>
</protein>
<proteinExistence type="predicted"/>
<name>A0A9E8JWX1_9VIRU</name>
<dbReference type="EMBL" id="OP765584">
    <property type="protein sequence ID" value="UZT29235.1"/>
    <property type="molecule type" value="Genomic_DNA"/>
</dbReference>
<evidence type="ECO:0000259" key="3">
    <source>
        <dbReference type="PROSITE" id="PS51192"/>
    </source>
</evidence>
<evidence type="ECO:0000313" key="4">
    <source>
        <dbReference type="EMBL" id="UZT29235.1"/>
    </source>
</evidence>
<keyword evidence="4" id="KW-0347">Helicase</keyword>
<feature type="domain" description="Helicase ATP-binding" evidence="3">
    <location>
        <begin position="233"/>
        <end position="333"/>
    </location>
</feature>
<keyword evidence="4" id="KW-0547">Nucleotide-binding</keyword>
<dbReference type="Pfam" id="PF00271">
    <property type="entry name" value="Helicase_C"/>
    <property type="match status" value="1"/>
</dbReference>
<dbReference type="InterPro" id="IPR001650">
    <property type="entry name" value="Helicase_C-like"/>
</dbReference>
<feature type="compositionally biased region" description="Acidic residues" evidence="2">
    <location>
        <begin position="576"/>
        <end position="588"/>
    </location>
</feature>
<dbReference type="InterPro" id="IPR027417">
    <property type="entry name" value="P-loop_NTPase"/>
</dbReference>
<dbReference type="SUPFAM" id="SSF52540">
    <property type="entry name" value="P-loop containing nucleoside triphosphate hydrolases"/>
    <property type="match status" value="2"/>
</dbReference>
<dbReference type="PROSITE" id="PS51192">
    <property type="entry name" value="HELICASE_ATP_BIND_1"/>
    <property type="match status" value="1"/>
</dbReference>
<sequence length="1355" mass="158032">MSTNKKINKKFKLLDNFKEYLYKPTVDIPNLNTIKDNKELFNSNLELLNILEQKTNSKSFLYPIYDDEKFQVKIASKKEFNDFSYKAEVKNVQEEAEKICSKSFELSPHQQFIKNFLSSNTPYNSILLYHGLGTGKTCSAIGVAEETRSYFAQMNISQRIIIVASPNVQENFKIQLFDERKLNFKNNSWNIDNCAGKNFLKEINSISNKNITKEQVIKHVKNVINNSYLFMGYIEFANYIIKNSTKNIPESSDSKEREKIISGKLQSLFNNRLVIIDEIQNVRIDSNDNKVVAQELMKLVKNTDNMKLLLLSATPMYNSYKEIIWLLNLMNINDNKVPIAISDVFDKNDNFLIDKTNNIEIGKQLLMRKANGYISYVRGENPYSFPYRIWPDQFEPDKTIKSITYPKFQLNDKEIIEPIKHLSIYINKIGKYQNKAYNFIIKSIKELKDDSKSKIGFDELDTFGYNILQKLIECLIFAYPNDELESISQEGGTDSDKSIEFGSELSELPEVSETQSIQEPNEYEEDTQESEEDPQEEEIEQDVEIEPEEDDKDPREEEIEPEQEVDVEQEYKGVEEPQEVINESDEDELLKPPQEPREEIENTIKVDSKELVGKNGLNNIIKYKTSSSPPSRYDFEFIDKKYDNIFAYDKIENYSSKIKSILDSILYSEGIVLIYSQFIDGGLIPLALALESIGFTRYGATRSLFKTPPVEKLDVNSYLPKSSIENSKFKAAKYTMITGDKSITPNYATDLKAATNESNKNGEDIKVILISQAGSEGIDFKCIRQVHILDPWYNMNRIEQIIGRGVRTCSHSSLPFKDRNVSIYLHGILLDDDKESVDLYLYRIAESKSIKIGEVSRVLKQIAIDCILNQEQQIFNESNMNQNVKLELSNKKTIDYKVGDKPYSSICDYMESCTYDCANEEKLDQLNVDKSTYNDKFLVTNNEYIISIVKNLFKQNFFYYKQDLINRINSYKKYSNEQIFSALTELIENKNIFLTDKFNNIGHLLNIEDIYFFQPTEISYTKEDIYYKSKPLVKKNNSINYKIPEKFKKIDVKENKKKLKLIKDDDETKKDDDINPIEKDDLKTEKTKKEELVTKILFNKTETEKLINQLENNYNLSYNKQLLVRGEDNYYKAASIIIEHIESKIEKELLLQFIFDHLIEILNYNQNFNLVNYLYFTKKERELTLFEQKLIDYYDSNIIQKDSIKALIFNDFGTLKLLVYNSKYNTWEEGKSELVELENNLKDLIIKKQDYNLIVGFIGTFKNEINVYKVKQMDKKRNKGARCDQSGKADALNILNSIIGENEYNVANTKKYNQIFICIIQELYLRYYNSIKKNSKVWFLKPEIAIINEIEKIQL</sequence>
<feature type="region of interest" description="Disordered" evidence="2">
    <location>
        <begin position="504"/>
        <end position="598"/>
    </location>
</feature>
<evidence type="ECO:0000256" key="2">
    <source>
        <dbReference type="SAM" id="MobiDB-lite"/>
    </source>
</evidence>
<keyword evidence="4" id="KW-0067">ATP-binding</keyword>
<dbReference type="Gene3D" id="3.40.50.300">
    <property type="entry name" value="P-loop containing nucleotide triphosphate hydrolases"/>
    <property type="match status" value="2"/>
</dbReference>